<comment type="similarity">
    <text evidence="1 2">Belongs to the Dps family.</text>
</comment>
<dbReference type="PANTHER" id="PTHR42932:SF3">
    <property type="entry name" value="DNA PROTECTION DURING STARVATION PROTEIN"/>
    <property type="match status" value="1"/>
</dbReference>
<evidence type="ECO:0000256" key="2">
    <source>
        <dbReference type="RuleBase" id="RU003875"/>
    </source>
</evidence>
<reference evidence="4" key="1">
    <citation type="submission" date="2020-07" db="EMBL/GenBank/DDBJ databases">
        <title>Huge and variable diversity of episymbiotic CPR bacteria and DPANN archaea in groundwater ecosystems.</title>
        <authorList>
            <person name="He C.Y."/>
            <person name="Keren R."/>
            <person name="Whittaker M."/>
            <person name="Farag I.F."/>
            <person name="Doudna J."/>
            <person name="Cate J.H.D."/>
            <person name="Banfield J.F."/>
        </authorList>
    </citation>
    <scope>NUCLEOTIDE SEQUENCE</scope>
    <source>
        <strain evidence="4">NC_groundwater_763_Ag_S-0.2um_68_21</strain>
    </source>
</reference>
<dbReference type="InterPro" id="IPR023188">
    <property type="entry name" value="DPS_DNA-bd_CS"/>
</dbReference>
<organism evidence="4 5">
    <name type="scientific">Tectimicrobiota bacterium</name>
    <dbReference type="NCBI Taxonomy" id="2528274"/>
    <lineage>
        <taxon>Bacteria</taxon>
        <taxon>Pseudomonadati</taxon>
        <taxon>Nitrospinota/Tectimicrobiota group</taxon>
        <taxon>Candidatus Tectimicrobiota</taxon>
    </lineage>
</organism>
<dbReference type="NCBIfam" id="NF006975">
    <property type="entry name" value="PRK09448.1"/>
    <property type="match status" value="1"/>
</dbReference>
<feature type="domain" description="Ferritin/DPS" evidence="3">
    <location>
        <begin position="26"/>
        <end position="164"/>
    </location>
</feature>
<dbReference type="PRINTS" id="PR01346">
    <property type="entry name" value="HELNAPAPROT"/>
</dbReference>
<dbReference type="PANTHER" id="PTHR42932">
    <property type="entry name" value="GENERAL STRESS PROTEIN 20U"/>
    <property type="match status" value="1"/>
</dbReference>
<dbReference type="EMBL" id="JACPUR010000001">
    <property type="protein sequence ID" value="MBI3126251.1"/>
    <property type="molecule type" value="Genomic_DNA"/>
</dbReference>
<dbReference type="Proteomes" id="UP000782312">
    <property type="component" value="Unassembled WGS sequence"/>
</dbReference>
<dbReference type="CDD" id="cd01043">
    <property type="entry name" value="DPS"/>
    <property type="match status" value="1"/>
</dbReference>
<name>A0A932MNJ3_UNCTE</name>
<dbReference type="GO" id="GO:0016722">
    <property type="term" value="F:oxidoreductase activity, acting on metal ions"/>
    <property type="evidence" value="ECO:0007669"/>
    <property type="project" value="InterPro"/>
</dbReference>
<gene>
    <name evidence="4" type="primary">dps</name>
    <name evidence="4" type="synonym">pexB</name>
    <name evidence="4" type="ORF">HYZ11_01430</name>
</gene>
<sequence length="164" mass="18117">MATQADKLHRTANDLPAETRKEIIPLLQASLADTLDLQTHMRQAHWNLKGPNFYSLHKLFDEVVASAGIWIDEIGERIVMLGGQARGTARAAAAETRLPDYPLDITAERDHLQAAVASLSTYCGSTRDCIGACQDLGDETSAHIFIETSRAVDKYLWFAEAHLQ</sequence>
<dbReference type="PROSITE" id="PS00818">
    <property type="entry name" value="DPS_1"/>
    <property type="match status" value="1"/>
</dbReference>
<dbReference type="InterPro" id="IPR002177">
    <property type="entry name" value="DPS_DNA-bd"/>
</dbReference>
<dbReference type="Pfam" id="PF00210">
    <property type="entry name" value="Ferritin"/>
    <property type="match status" value="1"/>
</dbReference>
<proteinExistence type="inferred from homology"/>
<protein>
    <submittedName>
        <fullName evidence="4">DNA starvation/stationary phase protection protein Dps</fullName>
    </submittedName>
</protein>
<dbReference type="InterPro" id="IPR009078">
    <property type="entry name" value="Ferritin-like_SF"/>
</dbReference>
<dbReference type="GO" id="GO:0008199">
    <property type="term" value="F:ferric iron binding"/>
    <property type="evidence" value="ECO:0007669"/>
    <property type="project" value="InterPro"/>
</dbReference>
<dbReference type="PROSITE" id="PS00819">
    <property type="entry name" value="DPS_2"/>
    <property type="match status" value="1"/>
</dbReference>
<evidence type="ECO:0000256" key="1">
    <source>
        <dbReference type="ARBA" id="ARBA00009497"/>
    </source>
</evidence>
<evidence type="ECO:0000259" key="3">
    <source>
        <dbReference type="Pfam" id="PF00210"/>
    </source>
</evidence>
<evidence type="ECO:0000313" key="5">
    <source>
        <dbReference type="Proteomes" id="UP000782312"/>
    </source>
</evidence>
<dbReference type="PIRSF" id="PIRSF005900">
    <property type="entry name" value="Dps"/>
    <property type="match status" value="1"/>
</dbReference>
<comment type="caution">
    <text evidence="4">The sequence shown here is derived from an EMBL/GenBank/DDBJ whole genome shotgun (WGS) entry which is preliminary data.</text>
</comment>
<dbReference type="AlphaFoldDB" id="A0A932MNJ3"/>
<dbReference type="SUPFAM" id="SSF47240">
    <property type="entry name" value="Ferritin-like"/>
    <property type="match status" value="1"/>
</dbReference>
<evidence type="ECO:0000313" key="4">
    <source>
        <dbReference type="EMBL" id="MBI3126251.1"/>
    </source>
</evidence>
<dbReference type="Gene3D" id="1.20.1260.10">
    <property type="match status" value="1"/>
</dbReference>
<accession>A0A932MNJ3</accession>
<dbReference type="InterPro" id="IPR008331">
    <property type="entry name" value="Ferritin_DPS_dom"/>
</dbReference>
<dbReference type="InterPro" id="IPR012347">
    <property type="entry name" value="Ferritin-like"/>
</dbReference>